<dbReference type="PROSITE" id="PS00742">
    <property type="entry name" value="PEP_ENZYMES_2"/>
    <property type="match status" value="1"/>
</dbReference>
<keyword evidence="9 17" id="KW-0963">Cytoplasm</keyword>
<dbReference type="Gene3D" id="3.50.30.10">
    <property type="entry name" value="Phosphohistidine domain"/>
    <property type="match status" value="1"/>
</dbReference>
<keyword evidence="14 17" id="KW-0418">Kinase</keyword>
<dbReference type="InterPro" id="IPR000121">
    <property type="entry name" value="PEP_util_C"/>
</dbReference>
<dbReference type="Pfam" id="PF00391">
    <property type="entry name" value="PEP-utilizers"/>
    <property type="match status" value="1"/>
</dbReference>
<dbReference type="GO" id="GO:0005737">
    <property type="term" value="C:cytoplasm"/>
    <property type="evidence" value="ECO:0007669"/>
    <property type="project" value="UniProtKB-SubCell"/>
</dbReference>
<keyword evidence="24" id="KW-0670">Pyruvate</keyword>
<evidence type="ECO:0000256" key="5">
    <source>
        <dbReference type="ARBA" id="ARBA00007837"/>
    </source>
</evidence>
<dbReference type="InterPro" id="IPR015813">
    <property type="entry name" value="Pyrv/PenolPyrv_kinase-like_dom"/>
</dbReference>
<dbReference type="Gene3D" id="3.20.20.60">
    <property type="entry name" value="Phosphoenolpyruvate-binding domains"/>
    <property type="match status" value="1"/>
</dbReference>
<dbReference type="SUPFAM" id="SSF47831">
    <property type="entry name" value="Enzyme I of the PEP:sugar phosphotransferase system HPr-binding (sub)domain"/>
    <property type="match status" value="1"/>
</dbReference>
<comment type="catalytic activity">
    <reaction evidence="1 17">
        <text>L-histidyl-[protein] + phosphoenolpyruvate = N(pros)-phospho-L-histidyl-[protein] + pyruvate</text>
        <dbReference type="Rhea" id="RHEA:23880"/>
        <dbReference type="Rhea" id="RHEA-COMP:9745"/>
        <dbReference type="Rhea" id="RHEA-COMP:9746"/>
        <dbReference type="ChEBI" id="CHEBI:15361"/>
        <dbReference type="ChEBI" id="CHEBI:29979"/>
        <dbReference type="ChEBI" id="CHEBI:58702"/>
        <dbReference type="ChEBI" id="CHEBI:64837"/>
        <dbReference type="EC" id="2.7.3.9"/>
    </reaction>
</comment>
<sequence>MSDKKTDKKIKNIPQISLGGIPASPGVVIGKVFLLDNEEFSIPKRKIKERDIAYEIARFEEALIQTRSDILKIQEKISREMDSKHAEIFGAYLLVLEDRMVIEEVISRIKKEKLAVEYVFLDVLKNYAKVFSKIKDQYLKERISDVEDVGKRVLRNLIGKRKDSLLDMKDKVIVVAYDLSPSDTASMHKKNVLGFVTDIGGRTSHTAIMAKSLEIPAVVGLENVTKQTKTGDLLIIDGSSGAVIINPDRKTQDKYLNKIERLEKTGHDLLNLKDLPCQTKDSVKVGLGANIEFPSEVESAIAHGADGIGLYRSEFFYLDKKNLPSEEEQYQAYKDVAQRTKPGLVIVRTMDLGGDKFVSHLEIPYEMNPFLGWRAIRFSLARPEIFKVQLRAILRASAHGNLKIMYPMISGVEEVRQANKILEECKKELQGKKIDFDENIEVGVMIEIPSAAIIADTLAREVKFFSIGTNDLIQYSLAVDRVNEKIAYLYEPSHPAVLRLIKMAIDAGHKNNIWVGMCGEMAGEPHFALILLGLGLDEFSMSPIAIPQIKKIIRSVNFEDAKKIAEKALEFSTSKEVEDFARHQLKKLIPEFFE</sequence>
<feature type="domain" description="PEP-utilising enzyme C-terminal" evidence="22">
    <location>
        <begin position="271"/>
        <end position="557"/>
    </location>
</feature>
<accession>A0A2J0LFV7</accession>
<evidence type="ECO:0000256" key="6">
    <source>
        <dbReference type="ARBA" id="ARBA00012232"/>
    </source>
</evidence>
<evidence type="ECO:0000256" key="9">
    <source>
        <dbReference type="ARBA" id="ARBA00022490"/>
    </source>
</evidence>
<evidence type="ECO:0000256" key="16">
    <source>
        <dbReference type="ARBA" id="ARBA00033235"/>
    </source>
</evidence>
<organism evidence="24 25">
    <name type="scientific">Candidatus Taenaricola geysiri</name>
    <dbReference type="NCBI Taxonomy" id="1974752"/>
    <lineage>
        <taxon>Bacteria</taxon>
        <taxon>Pseudomonadati</taxon>
        <taxon>Candidatus Omnitrophota</taxon>
        <taxon>Candidatus Taenaricola</taxon>
    </lineage>
</organism>
<keyword evidence="12 17" id="KW-0598">Phosphotransferase system</keyword>
<dbReference type="InterPro" id="IPR050499">
    <property type="entry name" value="PEP-utilizing_PTS_enzyme"/>
</dbReference>
<comment type="cofactor">
    <cofactor evidence="2 17 20">
        <name>Mg(2+)</name>
        <dbReference type="ChEBI" id="CHEBI:18420"/>
    </cofactor>
</comment>
<comment type="similarity">
    <text evidence="5 17">Belongs to the PEP-utilizing enzyme family.</text>
</comment>
<dbReference type="InterPro" id="IPR036618">
    <property type="entry name" value="PtsI_HPr-bd_sf"/>
</dbReference>
<evidence type="ECO:0000256" key="19">
    <source>
        <dbReference type="PIRSR" id="PIRSR000732-2"/>
    </source>
</evidence>
<evidence type="ECO:0000313" key="25">
    <source>
        <dbReference type="Proteomes" id="UP000231267"/>
    </source>
</evidence>
<evidence type="ECO:0000256" key="8">
    <source>
        <dbReference type="ARBA" id="ARBA00022448"/>
    </source>
</evidence>
<feature type="domain" description="PEP-utilising enzyme mobile" evidence="21">
    <location>
        <begin position="169"/>
        <end position="241"/>
    </location>
</feature>
<evidence type="ECO:0000256" key="17">
    <source>
        <dbReference type="PIRNR" id="PIRNR000732"/>
    </source>
</evidence>
<dbReference type="Proteomes" id="UP000231267">
    <property type="component" value="Unassembled WGS sequence"/>
</dbReference>
<gene>
    <name evidence="24" type="primary">ptsP</name>
    <name evidence="24" type="ORF">COW11_01785</name>
</gene>
<feature type="binding site" evidence="19">
    <location>
        <position position="481"/>
    </location>
    <ligand>
        <name>phosphoenolpyruvate</name>
        <dbReference type="ChEBI" id="CHEBI:58702"/>
    </ligand>
</feature>
<keyword evidence="15 17" id="KW-0460">Magnesium</keyword>
<keyword evidence="13 17" id="KW-0479">Metal-binding</keyword>
<name>A0A2J0LFV7_9BACT</name>
<dbReference type="EC" id="2.7.3.9" evidence="6 17"/>
<evidence type="ECO:0000256" key="2">
    <source>
        <dbReference type="ARBA" id="ARBA00001946"/>
    </source>
</evidence>
<evidence type="ECO:0000259" key="21">
    <source>
        <dbReference type="Pfam" id="PF00391"/>
    </source>
</evidence>
<evidence type="ECO:0000256" key="20">
    <source>
        <dbReference type="PIRSR" id="PIRSR000732-3"/>
    </source>
</evidence>
<evidence type="ECO:0000256" key="4">
    <source>
        <dbReference type="ARBA" id="ARBA00004496"/>
    </source>
</evidence>
<dbReference type="GO" id="GO:0008965">
    <property type="term" value="F:phosphoenolpyruvate-protein phosphotransferase activity"/>
    <property type="evidence" value="ECO:0007669"/>
    <property type="project" value="UniProtKB-EC"/>
</dbReference>
<dbReference type="GO" id="GO:0016301">
    <property type="term" value="F:kinase activity"/>
    <property type="evidence" value="ECO:0007669"/>
    <property type="project" value="UniProtKB-KW"/>
</dbReference>
<comment type="subcellular location">
    <subcellularLocation>
        <location evidence="4 17">Cytoplasm</location>
    </subcellularLocation>
</comment>
<feature type="binding site" evidence="19">
    <location>
        <position position="312"/>
    </location>
    <ligand>
        <name>phosphoenolpyruvate</name>
        <dbReference type="ChEBI" id="CHEBI:58702"/>
    </ligand>
</feature>
<comment type="caution">
    <text evidence="24">The sequence shown here is derived from an EMBL/GenBank/DDBJ whole genome shotgun (WGS) entry which is preliminary data.</text>
</comment>
<evidence type="ECO:0000256" key="15">
    <source>
        <dbReference type="ARBA" id="ARBA00022842"/>
    </source>
</evidence>
<evidence type="ECO:0000256" key="11">
    <source>
        <dbReference type="ARBA" id="ARBA00022679"/>
    </source>
</evidence>
<dbReference type="PIRSF" id="PIRSF000732">
    <property type="entry name" value="PTS_enzyme_I"/>
    <property type="match status" value="1"/>
</dbReference>
<evidence type="ECO:0000259" key="23">
    <source>
        <dbReference type="Pfam" id="PF05524"/>
    </source>
</evidence>
<dbReference type="InterPro" id="IPR008279">
    <property type="entry name" value="PEP-util_enz_mobile_dom"/>
</dbReference>
<dbReference type="InterPro" id="IPR008731">
    <property type="entry name" value="PTS_EIN"/>
</dbReference>
<dbReference type="InterPro" id="IPR036637">
    <property type="entry name" value="Phosphohistidine_dom_sf"/>
</dbReference>
<dbReference type="Pfam" id="PF02896">
    <property type="entry name" value="PEP-utilizers_C"/>
    <property type="match status" value="1"/>
</dbReference>
<dbReference type="NCBIfam" id="TIGR01417">
    <property type="entry name" value="PTS_I_fam"/>
    <property type="match status" value="1"/>
</dbReference>
<evidence type="ECO:0000259" key="22">
    <source>
        <dbReference type="Pfam" id="PF02896"/>
    </source>
</evidence>
<evidence type="ECO:0000313" key="24">
    <source>
        <dbReference type="EMBL" id="PIW66731.1"/>
    </source>
</evidence>
<reference evidence="24 25" key="1">
    <citation type="submission" date="2017-09" db="EMBL/GenBank/DDBJ databases">
        <title>Depth-based differentiation of microbial function through sediment-hosted aquifers and enrichment of novel symbionts in the deep terrestrial subsurface.</title>
        <authorList>
            <person name="Probst A.J."/>
            <person name="Ladd B."/>
            <person name="Jarett J.K."/>
            <person name="Geller-Mcgrath D.E."/>
            <person name="Sieber C.M."/>
            <person name="Emerson J.B."/>
            <person name="Anantharaman K."/>
            <person name="Thomas B.C."/>
            <person name="Malmstrom R."/>
            <person name="Stieglmeier M."/>
            <person name="Klingl A."/>
            <person name="Woyke T."/>
            <person name="Ryan C.M."/>
            <person name="Banfield J.F."/>
        </authorList>
    </citation>
    <scope>NUCLEOTIDE SEQUENCE [LARGE SCALE GENOMIC DNA]</scope>
    <source>
        <strain evidence="24">CG12_big_fil_rev_8_21_14_0_65_43_15</strain>
    </source>
</reference>
<dbReference type="GO" id="GO:0046872">
    <property type="term" value="F:metal ion binding"/>
    <property type="evidence" value="ECO:0007669"/>
    <property type="project" value="UniProtKB-KW"/>
</dbReference>
<protein>
    <recommendedName>
        <fullName evidence="7 17">Phosphoenolpyruvate-protein phosphotransferase</fullName>
        <ecNumber evidence="6 17">2.7.3.9</ecNumber>
    </recommendedName>
    <alternativeName>
        <fullName evidence="16 17">Phosphotransferase system, enzyme I</fullName>
    </alternativeName>
</protein>
<feature type="active site" description="Tele-phosphohistidine intermediate" evidence="18">
    <location>
        <position position="205"/>
    </location>
</feature>
<evidence type="ECO:0000256" key="7">
    <source>
        <dbReference type="ARBA" id="ARBA00016544"/>
    </source>
</evidence>
<proteinExistence type="inferred from homology"/>
<evidence type="ECO:0000256" key="12">
    <source>
        <dbReference type="ARBA" id="ARBA00022683"/>
    </source>
</evidence>
<evidence type="ECO:0000256" key="14">
    <source>
        <dbReference type="ARBA" id="ARBA00022777"/>
    </source>
</evidence>
<dbReference type="InterPro" id="IPR023151">
    <property type="entry name" value="PEP_util_CS"/>
</dbReference>
<comment type="function">
    <text evidence="3 17">General (non sugar-specific) component of the phosphoenolpyruvate-dependent sugar phosphotransferase system (sugar PTS). This major carbohydrate active-transport system catalyzes the phosphorylation of incoming sugar substrates concomitantly with their translocation across the cell membrane. Enzyme I transfers the phosphoryl group from phosphoenolpyruvate (PEP) to the phosphoryl carrier protein (HPr).</text>
</comment>
<dbReference type="InterPro" id="IPR024692">
    <property type="entry name" value="PTS_EI"/>
</dbReference>
<evidence type="ECO:0000256" key="13">
    <source>
        <dbReference type="ARBA" id="ARBA00022723"/>
    </source>
</evidence>
<feature type="domain" description="Phosphotransferase system enzyme I N-terminal" evidence="23">
    <location>
        <begin position="20"/>
        <end position="142"/>
    </location>
</feature>
<feature type="binding site" evidence="20">
    <location>
        <position position="447"/>
    </location>
    <ligand>
        <name>Mg(2+)</name>
        <dbReference type="ChEBI" id="CHEBI:18420"/>
    </ligand>
</feature>
<feature type="binding site" evidence="19">
    <location>
        <begin position="470"/>
        <end position="471"/>
    </location>
    <ligand>
        <name>phosphoenolpyruvate</name>
        <dbReference type="ChEBI" id="CHEBI:58702"/>
    </ligand>
</feature>
<evidence type="ECO:0000256" key="3">
    <source>
        <dbReference type="ARBA" id="ARBA00002728"/>
    </source>
</evidence>
<feature type="binding site" evidence="20">
    <location>
        <position position="471"/>
    </location>
    <ligand>
        <name>Mg(2+)</name>
        <dbReference type="ChEBI" id="CHEBI:18420"/>
    </ligand>
</feature>
<dbReference type="Gene3D" id="1.10.274.10">
    <property type="entry name" value="PtsI, HPr-binding domain"/>
    <property type="match status" value="1"/>
</dbReference>
<dbReference type="AlphaFoldDB" id="A0A2J0LFV7"/>
<keyword evidence="8 17" id="KW-0813">Transport</keyword>
<dbReference type="GO" id="GO:0009401">
    <property type="term" value="P:phosphoenolpyruvate-dependent sugar phosphotransferase system"/>
    <property type="evidence" value="ECO:0007669"/>
    <property type="project" value="UniProtKB-KW"/>
</dbReference>
<dbReference type="InterPro" id="IPR040442">
    <property type="entry name" value="Pyrv_kinase-like_dom_sf"/>
</dbReference>
<evidence type="ECO:0000256" key="1">
    <source>
        <dbReference type="ARBA" id="ARBA00000683"/>
    </source>
</evidence>
<dbReference type="PRINTS" id="PR01736">
    <property type="entry name" value="PHPHTRNFRASE"/>
</dbReference>
<dbReference type="PANTHER" id="PTHR46244">
    <property type="entry name" value="PHOSPHOENOLPYRUVATE-PROTEIN PHOSPHOTRANSFERASE"/>
    <property type="match status" value="1"/>
</dbReference>
<keyword evidence="10 17" id="KW-0762">Sugar transport</keyword>
<evidence type="ECO:0000256" key="18">
    <source>
        <dbReference type="PIRSR" id="PIRSR000732-1"/>
    </source>
</evidence>
<keyword evidence="11 17" id="KW-0808">Transferase</keyword>
<dbReference type="SUPFAM" id="SSF52009">
    <property type="entry name" value="Phosphohistidine domain"/>
    <property type="match status" value="1"/>
</dbReference>
<dbReference type="PANTHER" id="PTHR46244:SF3">
    <property type="entry name" value="PHOSPHOENOLPYRUVATE-PROTEIN PHOSPHOTRANSFERASE"/>
    <property type="match status" value="1"/>
</dbReference>
<dbReference type="EMBL" id="PFGP01000032">
    <property type="protein sequence ID" value="PIW66731.1"/>
    <property type="molecule type" value="Genomic_DNA"/>
</dbReference>
<dbReference type="SUPFAM" id="SSF51621">
    <property type="entry name" value="Phosphoenolpyruvate/pyruvate domain"/>
    <property type="match status" value="1"/>
</dbReference>
<dbReference type="InterPro" id="IPR006318">
    <property type="entry name" value="PTS_EI-like"/>
</dbReference>
<dbReference type="Pfam" id="PF05524">
    <property type="entry name" value="PEP-utilisers_N"/>
    <property type="match status" value="1"/>
</dbReference>
<feature type="binding site" evidence="19">
    <location>
        <position position="348"/>
    </location>
    <ligand>
        <name>phosphoenolpyruvate</name>
        <dbReference type="ChEBI" id="CHEBI:58702"/>
    </ligand>
</feature>
<evidence type="ECO:0000256" key="10">
    <source>
        <dbReference type="ARBA" id="ARBA00022597"/>
    </source>
</evidence>
<feature type="active site" description="Proton donor" evidence="18">
    <location>
        <position position="518"/>
    </location>
</feature>